<feature type="transmembrane region" description="Helical" evidence="1">
    <location>
        <begin position="158"/>
        <end position="176"/>
    </location>
</feature>
<accession>A0A4R4KHM2</accession>
<name>A0A4R4KHM2_9BACT</name>
<keyword evidence="1" id="KW-0812">Transmembrane</keyword>
<feature type="transmembrane region" description="Helical" evidence="1">
    <location>
        <begin position="70"/>
        <end position="88"/>
    </location>
</feature>
<sequence length="204" mass="23015">MKQERDYIEDLAEIRSMMERTSKFLSLSGWAGILVGLYALAAAYVAKIMLGFNPDEVMYSLPVKGNSSNIFVIATGLLFVALCTALFFSYYTARKRGEKAWNATSRRMLINMGVPLVVGGFFILIMFLKGATGLMMPLSLIFYGLALFNAAKFTYGEVRIMGFVYMASGLLSVYFLEYSLLLWAFGFGVVHIIYGLYMHFKYER</sequence>
<feature type="transmembrane region" description="Helical" evidence="1">
    <location>
        <begin position="134"/>
        <end position="151"/>
    </location>
</feature>
<feature type="transmembrane region" description="Helical" evidence="1">
    <location>
        <begin position="24"/>
        <end position="50"/>
    </location>
</feature>
<keyword evidence="1" id="KW-1133">Transmembrane helix</keyword>
<dbReference type="Proteomes" id="UP000295706">
    <property type="component" value="Unassembled WGS sequence"/>
</dbReference>
<comment type="caution">
    <text evidence="2">The sequence shown here is derived from an EMBL/GenBank/DDBJ whole genome shotgun (WGS) entry which is preliminary data.</text>
</comment>
<evidence type="ECO:0000313" key="2">
    <source>
        <dbReference type="EMBL" id="TDB67558.1"/>
    </source>
</evidence>
<keyword evidence="3" id="KW-1185">Reference proteome</keyword>
<feature type="transmembrane region" description="Helical" evidence="1">
    <location>
        <begin position="109"/>
        <end position="128"/>
    </location>
</feature>
<keyword evidence="1" id="KW-0472">Membrane</keyword>
<reference evidence="2 3" key="1">
    <citation type="submission" date="2019-02" db="EMBL/GenBank/DDBJ databases">
        <title>Arundinibacter roseus gen. nov., sp. nov., a new member of the family Cytophagaceae.</title>
        <authorList>
            <person name="Szuroczki S."/>
            <person name="Khayer B."/>
            <person name="Sproer C."/>
            <person name="Toumi M."/>
            <person name="Szabo A."/>
            <person name="Felfoldi T."/>
            <person name="Schumann P."/>
            <person name="Toth E."/>
        </authorList>
    </citation>
    <scope>NUCLEOTIDE SEQUENCE [LARGE SCALE GENOMIC DNA]</scope>
    <source>
        <strain evidence="2 3">DMA-k-7a</strain>
    </source>
</reference>
<feature type="transmembrane region" description="Helical" evidence="1">
    <location>
        <begin position="182"/>
        <end position="200"/>
    </location>
</feature>
<proteinExistence type="predicted"/>
<protein>
    <submittedName>
        <fullName evidence="2">Uncharacterized protein</fullName>
    </submittedName>
</protein>
<dbReference type="OrthoDB" id="1120881at2"/>
<gene>
    <name evidence="2" type="ORF">EZE20_06345</name>
</gene>
<dbReference type="AlphaFoldDB" id="A0A4R4KHM2"/>
<evidence type="ECO:0000313" key="3">
    <source>
        <dbReference type="Proteomes" id="UP000295706"/>
    </source>
</evidence>
<organism evidence="2 3">
    <name type="scientific">Arundinibacter roseus</name>
    <dbReference type="NCBI Taxonomy" id="2070510"/>
    <lineage>
        <taxon>Bacteria</taxon>
        <taxon>Pseudomonadati</taxon>
        <taxon>Bacteroidota</taxon>
        <taxon>Cytophagia</taxon>
        <taxon>Cytophagales</taxon>
        <taxon>Spirosomataceae</taxon>
        <taxon>Arundinibacter</taxon>
    </lineage>
</organism>
<dbReference type="RefSeq" id="WP_132115659.1">
    <property type="nucleotide sequence ID" value="NZ_SMJU01000003.1"/>
</dbReference>
<evidence type="ECO:0000256" key="1">
    <source>
        <dbReference type="SAM" id="Phobius"/>
    </source>
</evidence>
<dbReference type="EMBL" id="SMJU01000003">
    <property type="protein sequence ID" value="TDB67558.1"/>
    <property type="molecule type" value="Genomic_DNA"/>
</dbReference>